<sequence length="323" mass="34672">MLGGRARCPRSWFRHQGPVPGQGLGPMQEALAPVKGPWVLDWAGGQGPSRPSCDSHLPLQRYLVPQARALCGLDESKAKLSSDVLTLLIKQYCRESGVRNLQKQVEKVLRKSAYKIVSGEAESVEVTPENLQDFVGKPVFTVERMYDVTPPGVVMGLAWTAMGGSTLFVETSLRRPRDRDAKGEKDGSLEVTGQLGEVMKESARIAYTFARAFLMQHAPDNEYLVTSHIHLHVPEGATPKDGPSAGCTIVTALLSLAMGRPVRQNLAMTGEVSLTGKILPVGGIKEKTIAVSTQAHTAPGSPGLCNQATLAVSTSSLVENIPQ</sequence>
<dbReference type="Pfam" id="PF05362">
    <property type="entry name" value="Lon_C"/>
    <property type="match status" value="1"/>
</dbReference>
<keyword evidence="1 6" id="KW-0645">Protease</keyword>
<dbReference type="InterPro" id="IPR008269">
    <property type="entry name" value="Lon_proteolytic"/>
</dbReference>
<comment type="similarity">
    <text evidence="6">Belongs to the peptidase S16 family.</text>
</comment>
<protein>
    <submittedName>
        <fullName evidence="8">Lon protease mitochondrial</fullName>
    </submittedName>
</protein>
<dbReference type="Gene3D" id="3.30.230.10">
    <property type="match status" value="1"/>
</dbReference>
<evidence type="ECO:0000313" key="9">
    <source>
        <dbReference type="Proteomes" id="UP001266305"/>
    </source>
</evidence>
<dbReference type="PANTHER" id="PTHR43718">
    <property type="entry name" value="LON PROTEASE"/>
    <property type="match status" value="1"/>
</dbReference>
<dbReference type="InterPro" id="IPR054594">
    <property type="entry name" value="Lon_lid"/>
</dbReference>
<keyword evidence="9" id="KW-1185">Reference proteome</keyword>
<dbReference type="Pfam" id="PF22667">
    <property type="entry name" value="Lon_lid"/>
    <property type="match status" value="1"/>
</dbReference>
<evidence type="ECO:0000256" key="2">
    <source>
        <dbReference type="ARBA" id="ARBA00022741"/>
    </source>
</evidence>
<evidence type="ECO:0000256" key="5">
    <source>
        <dbReference type="ARBA" id="ARBA00022840"/>
    </source>
</evidence>
<evidence type="ECO:0000256" key="6">
    <source>
        <dbReference type="PROSITE-ProRule" id="PRU01122"/>
    </source>
</evidence>
<dbReference type="GO" id="GO:0006508">
    <property type="term" value="P:proteolysis"/>
    <property type="evidence" value="ECO:0007669"/>
    <property type="project" value="UniProtKB-KW"/>
</dbReference>
<evidence type="ECO:0000256" key="4">
    <source>
        <dbReference type="ARBA" id="ARBA00022825"/>
    </source>
</evidence>
<dbReference type="EMBL" id="JASSZA010000019">
    <property type="protein sequence ID" value="KAK2087136.1"/>
    <property type="molecule type" value="Genomic_DNA"/>
</dbReference>
<evidence type="ECO:0000259" key="7">
    <source>
        <dbReference type="PROSITE" id="PS51786"/>
    </source>
</evidence>
<feature type="active site" evidence="6">
    <location>
        <position position="244"/>
    </location>
</feature>
<evidence type="ECO:0000256" key="3">
    <source>
        <dbReference type="ARBA" id="ARBA00022801"/>
    </source>
</evidence>
<proteinExistence type="inferred from homology"/>
<keyword evidence="5" id="KW-0067">ATP-binding</keyword>
<dbReference type="SUPFAM" id="SSF54211">
    <property type="entry name" value="Ribosomal protein S5 domain 2-like"/>
    <property type="match status" value="1"/>
</dbReference>
<dbReference type="InterPro" id="IPR027417">
    <property type="entry name" value="P-loop_NTPase"/>
</dbReference>
<dbReference type="GO" id="GO:0008233">
    <property type="term" value="F:peptidase activity"/>
    <property type="evidence" value="ECO:0007669"/>
    <property type="project" value="UniProtKB-KW"/>
</dbReference>
<accession>A0ABQ9TQS6</accession>
<reference evidence="8 9" key="1">
    <citation type="submission" date="2023-05" db="EMBL/GenBank/DDBJ databases">
        <title>B98-5 Cell Line De Novo Hybrid Assembly: An Optical Mapping Approach.</title>
        <authorList>
            <person name="Kananen K."/>
            <person name="Auerbach J.A."/>
            <person name="Kautto E."/>
            <person name="Blachly J.S."/>
        </authorList>
    </citation>
    <scope>NUCLEOTIDE SEQUENCE [LARGE SCALE GENOMIC DNA]</scope>
    <source>
        <strain evidence="8">B95-8</strain>
        <tissue evidence="8">Cell line</tissue>
    </source>
</reference>
<dbReference type="PROSITE" id="PS01046">
    <property type="entry name" value="LON_SER"/>
    <property type="match status" value="1"/>
</dbReference>
<keyword evidence="3 6" id="KW-0378">Hydrolase</keyword>
<dbReference type="InterPro" id="IPR014721">
    <property type="entry name" value="Ribsml_uS5_D2-typ_fold_subgr"/>
</dbReference>
<dbReference type="SUPFAM" id="SSF52540">
    <property type="entry name" value="P-loop containing nucleoside triphosphate hydrolases"/>
    <property type="match status" value="1"/>
</dbReference>
<dbReference type="PROSITE" id="PS51786">
    <property type="entry name" value="LON_PROTEOLYTIC"/>
    <property type="match status" value="1"/>
</dbReference>
<feature type="domain" description="Lon proteolytic" evidence="7">
    <location>
        <begin position="148"/>
        <end position="323"/>
    </location>
</feature>
<dbReference type="Gene3D" id="1.10.8.60">
    <property type="match status" value="1"/>
</dbReference>
<keyword evidence="2" id="KW-0547">Nucleotide-binding</keyword>
<evidence type="ECO:0000256" key="1">
    <source>
        <dbReference type="ARBA" id="ARBA00022670"/>
    </source>
</evidence>
<evidence type="ECO:0000313" key="8">
    <source>
        <dbReference type="EMBL" id="KAK2087136.1"/>
    </source>
</evidence>
<feature type="active site" evidence="6">
    <location>
        <position position="287"/>
    </location>
</feature>
<comment type="caution">
    <text evidence="8">The sequence shown here is derived from an EMBL/GenBank/DDBJ whole genome shotgun (WGS) entry which is preliminary data.</text>
</comment>
<dbReference type="InterPro" id="IPR027065">
    <property type="entry name" value="Lon_Prtase"/>
</dbReference>
<name>A0ABQ9TQS6_SAGOE</name>
<dbReference type="PANTHER" id="PTHR43718:SF2">
    <property type="entry name" value="LON PROTEASE HOMOLOG, MITOCHONDRIAL"/>
    <property type="match status" value="1"/>
</dbReference>
<organism evidence="8 9">
    <name type="scientific">Saguinus oedipus</name>
    <name type="common">Cotton-top tamarin</name>
    <name type="synonym">Oedipomidas oedipus</name>
    <dbReference type="NCBI Taxonomy" id="9490"/>
    <lineage>
        <taxon>Eukaryota</taxon>
        <taxon>Metazoa</taxon>
        <taxon>Chordata</taxon>
        <taxon>Craniata</taxon>
        <taxon>Vertebrata</taxon>
        <taxon>Euteleostomi</taxon>
        <taxon>Mammalia</taxon>
        <taxon>Eutheria</taxon>
        <taxon>Euarchontoglires</taxon>
        <taxon>Primates</taxon>
        <taxon>Haplorrhini</taxon>
        <taxon>Platyrrhini</taxon>
        <taxon>Cebidae</taxon>
        <taxon>Callitrichinae</taxon>
        <taxon>Saguinus</taxon>
    </lineage>
</organism>
<gene>
    <name evidence="8" type="primary">LONP1_6</name>
    <name evidence="8" type="ORF">P7K49_033043</name>
</gene>
<keyword evidence="4 6" id="KW-0720">Serine protease</keyword>
<dbReference type="InterPro" id="IPR008268">
    <property type="entry name" value="Peptidase_S16_AS"/>
</dbReference>
<dbReference type="InterPro" id="IPR020568">
    <property type="entry name" value="Ribosomal_Su5_D2-typ_SF"/>
</dbReference>
<dbReference type="Proteomes" id="UP001266305">
    <property type="component" value="Unassembled WGS sequence"/>
</dbReference>